<feature type="non-terminal residue" evidence="3">
    <location>
        <position position="241"/>
    </location>
</feature>
<dbReference type="EMBL" id="UINC01183829">
    <property type="protein sequence ID" value="SVD94763.1"/>
    <property type="molecule type" value="Genomic_DNA"/>
</dbReference>
<name>A0A382ZH73_9ZZZZ</name>
<dbReference type="PANTHER" id="PTHR48080">
    <property type="entry name" value="D-GALACTONATE DEHYDRATASE-RELATED"/>
    <property type="match status" value="1"/>
</dbReference>
<gene>
    <name evidence="3" type="ORF">METZ01_LOCUS447617</name>
</gene>
<proteinExistence type="predicted"/>
<dbReference type="AlphaFoldDB" id="A0A382ZH73"/>
<dbReference type="InterPro" id="IPR034593">
    <property type="entry name" value="DgoD-like"/>
</dbReference>
<dbReference type="SFLD" id="SFLDS00001">
    <property type="entry name" value="Enolase"/>
    <property type="match status" value="1"/>
</dbReference>
<organism evidence="3">
    <name type="scientific">marine metagenome</name>
    <dbReference type="NCBI Taxonomy" id="408172"/>
    <lineage>
        <taxon>unclassified sequences</taxon>
        <taxon>metagenomes</taxon>
        <taxon>ecological metagenomes</taxon>
    </lineage>
</organism>
<accession>A0A382ZH73</accession>
<evidence type="ECO:0000256" key="1">
    <source>
        <dbReference type="ARBA" id="ARBA00023239"/>
    </source>
</evidence>
<keyword evidence="1" id="KW-0456">Lyase</keyword>
<dbReference type="Gene3D" id="3.30.390.10">
    <property type="entry name" value="Enolase-like, N-terminal domain"/>
    <property type="match status" value="1"/>
</dbReference>
<dbReference type="GO" id="GO:0009063">
    <property type="term" value="P:amino acid catabolic process"/>
    <property type="evidence" value="ECO:0007669"/>
    <property type="project" value="InterPro"/>
</dbReference>
<dbReference type="InterPro" id="IPR013341">
    <property type="entry name" value="Mandelate_racemase_N_dom"/>
</dbReference>
<dbReference type="GO" id="GO:0016829">
    <property type="term" value="F:lyase activity"/>
    <property type="evidence" value="ECO:0007669"/>
    <property type="project" value="UniProtKB-KW"/>
</dbReference>
<dbReference type="SMART" id="SM00922">
    <property type="entry name" value="MR_MLE"/>
    <property type="match status" value="1"/>
</dbReference>
<dbReference type="SUPFAM" id="SSF51604">
    <property type="entry name" value="Enolase C-terminal domain-like"/>
    <property type="match status" value="1"/>
</dbReference>
<dbReference type="InterPro" id="IPR013342">
    <property type="entry name" value="Mandelate_racemase_C"/>
</dbReference>
<dbReference type="SUPFAM" id="SSF54826">
    <property type="entry name" value="Enolase N-terminal domain-like"/>
    <property type="match status" value="1"/>
</dbReference>
<dbReference type="PROSITE" id="PS00908">
    <property type="entry name" value="MR_MLE_1"/>
    <property type="match status" value="1"/>
</dbReference>
<dbReference type="InterPro" id="IPR018110">
    <property type="entry name" value="Mandel_Rmase/mucon_lact_enz_CS"/>
</dbReference>
<protein>
    <recommendedName>
        <fullName evidence="2">Mandelate racemase/muconate lactonizing enzyme C-terminal domain-containing protein</fullName>
    </recommendedName>
</protein>
<sequence>MKIEALETLLVDKYLYIKIYTDTGLIGIGESGAWGFLESSEAAIHTFGEYLIGEDPLLIEHHWQYMYRAFHFRGSAIMGAISAIDIALWDIAGQFYQVPIYALLGGKVRDKIRAYFHVLGDTKEKLIEGVKNAKRDGFTAVGHLTPFLDEDRSVPYFKTHVDKMTDAIDTVGMYREIAGKDVDLCIEIHRRLTPAEAVVLGKGIEEFYPYFIEDPILPENYDSMAYVASKIDIPIATGERL</sequence>
<reference evidence="3" key="1">
    <citation type="submission" date="2018-05" db="EMBL/GenBank/DDBJ databases">
        <authorList>
            <person name="Lanie J.A."/>
            <person name="Ng W.-L."/>
            <person name="Kazmierczak K.M."/>
            <person name="Andrzejewski T.M."/>
            <person name="Davidsen T.M."/>
            <person name="Wayne K.J."/>
            <person name="Tettelin H."/>
            <person name="Glass J.I."/>
            <person name="Rusch D."/>
            <person name="Podicherti R."/>
            <person name="Tsui H.-C.T."/>
            <person name="Winkler M.E."/>
        </authorList>
    </citation>
    <scope>NUCLEOTIDE SEQUENCE</scope>
</reference>
<feature type="domain" description="Mandelate racemase/muconate lactonizing enzyme C-terminal" evidence="2">
    <location>
        <begin position="123"/>
        <end position="234"/>
    </location>
</feature>
<dbReference type="Pfam" id="PF13378">
    <property type="entry name" value="MR_MLE_C"/>
    <property type="match status" value="1"/>
</dbReference>
<dbReference type="InterPro" id="IPR029017">
    <property type="entry name" value="Enolase-like_N"/>
</dbReference>
<dbReference type="PANTHER" id="PTHR48080:SF2">
    <property type="entry name" value="D-GALACTONATE DEHYDRATASE"/>
    <property type="match status" value="1"/>
</dbReference>
<dbReference type="InterPro" id="IPR029065">
    <property type="entry name" value="Enolase_C-like"/>
</dbReference>
<dbReference type="Pfam" id="PF02746">
    <property type="entry name" value="MR_MLE_N"/>
    <property type="match status" value="1"/>
</dbReference>
<evidence type="ECO:0000313" key="3">
    <source>
        <dbReference type="EMBL" id="SVD94763.1"/>
    </source>
</evidence>
<dbReference type="InterPro" id="IPR036849">
    <property type="entry name" value="Enolase-like_C_sf"/>
</dbReference>
<dbReference type="Gene3D" id="3.20.20.120">
    <property type="entry name" value="Enolase-like C-terminal domain"/>
    <property type="match status" value="1"/>
</dbReference>
<evidence type="ECO:0000259" key="2">
    <source>
        <dbReference type="SMART" id="SM00922"/>
    </source>
</evidence>